<comment type="caution">
    <text evidence="2">The sequence shown here is derived from an EMBL/GenBank/DDBJ whole genome shotgun (WGS) entry which is preliminary data.</text>
</comment>
<accession>A0ABP9KYS9</accession>
<organism evidence="2 3">
    <name type="scientific">Streptomyces similanensis</name>
    <dbReference type="NCBI Taxonomy" id="1274988"/>
    <lineage>
        <taxon>Bacteria</taxon>
        <taxon>Bacillati</taxon>
        <taxon>Actinomycetota</taxon>
        <taxon>Actinomycetes</taxon>
        <taxon>Kitasatosporales</taxon>
        <taxon>Streptomycetaceae</taxon>
        <taxon>Streptomyces</taxon>
    </lineage>
</organism>
<evidence type="ECO:0000256" key="1">
    <source>
        <dbReference type="SAM" id="MobiDB-lite"/>
    </source>
</evidence>
<gene>
    <name evidence="2" type="ORF">GCM10023336_47060</name>
</gene>
<name>A0ABP9KYS9_9ACTN</name>
<sequence>MSGAAGHHRARQQRRDERPPKSRPPIPRNSSRPHAPKLGPAHLPGNETHKPPGQAPARAVGSLPCPYRPWAGARTCTGRGRTPVPLPAVGRHLAPVPVMGSRPFPYQP</sequence>
<dbReference type="Proteomes" id="UP001500124">
    <property type="component" value="Unassembled WGS sequence"/>
</dbReference>
<keyword evidence="3" id="KW-1185">Reference proteome</keyword>
<dbReference type="EMBL" id="BAABKC010000070">
    <property type="protein sequence ID" value="GAA5065886.1"/>
    <property type="molecule type" value="Genomic_DNA"/>
</dbReference>
<feature type="region of interest" description="Disordered" evidence="1">
    <location>
        <begin position="1"/>
        <end position="108"/>
    </location>
</feature>
<feature type="compositionally biased region" description="Basic residues" evidence="1">
    <location>
        <begin position="1"/>
        <end position="12"/>
    </location>
</feature>
<protein>
    <submittedName>
        <fullName evidence="2">Uncharacterized protein</fullName>
    </submittedName>
</protein>
<evidence type="ECO:0000313" key="3">
    <source>
        <dbReference type="Proteomes" id="UP001500124"/>
    </source>
</evidence>
<evidence type="ECO:0000313" key="2">
    <source>
        <dbReference type="EMBL" id="GAA5065886.1"/>
    </source>
</evidence>
<proteinExistence type="predicted"/>
<reference evidence="3" key="1">
    <citation type="journal article" date="2019" name="Int. J. Syst. Evol. Microbiol.">
        <title>The Global Catalogue of Microorganisms (GCM) 10K type strain sequencing project: providing services to taxonomists for standard genome sequencing and annotation.</title>
        <authorList>
            <consortium name="The Broad Institute Genomics Platform"/>
            <consortium name="The Broad Institute Genome Sequencing Center for Infectious Disease"/>
            <person name="Wu L."/>
            <person name="Ma J."/>
        </authorList>
    </citation>
    <scope>NUCLEOTIDE SEQUENCE [LARGE SCALE GENOMIC DNA]</scope>
    <source>
        <strain evidence="3">JCM 18410</strain>
    </source>
</reference>